<sequence length="257" mass="25678">MSPGERARGLLAGLVAGLAGGLFGVGGGVLLVPLLTGWFRATQHQAHGTSLAVIGATAVAGIAVYGTHGNVAWLTAALVGAASALAARFGARLAARVSSRRLARAFAVFLVLVAARMLWRAPAASAAVVARGVGEVALDLLLGAAVGVLAGFMGVGGGILAVPAFTLLLGMPQQLAQGTSLGVILFAAPAGAFEHARLGNVLGRLVLWLGLGAALGGAGASWAVQHVPREALARAFAVFLLANAAHTWWRAARGPKS</sequence>
<reference evidence="6" key="1">
    <citation type="journal article" date="2020" name="mSystems">
        <title>Genome- and Community-Level Interaction Insights into Carbon Utilization and Element Cycling Functions of Hydrothermarchaeota in Hydrothermal Sediment.</title>
        <authorList>
            <person name="Zhou Z."/>
            <person name="Liu Y."/>
            <person name="Xu W."/>
            <person name="Pan J."/>
            <person name="Luo Z.H."/>
            <person name="Li M."/>
        </authorList>
    </citation>
    <scope>NUCLEOTIDE SEQUENCE [LARGE SCALE GENOMIC DNA]</scope>
    <source>
        <strain evidence="6">SpSt-381</strain>
    </source>
</reference>
<accession>A0A832I385</accession>
<evidence type="ECO:0000256" key="3">
    <source>
        <dbReference type="ARBA" id="ARBA00022989"/>
    </source>
</evidence>
<evidence type="ECO:0000256" key="1">
    <source>
        <dbReference type="ARBA" id="ARBA00004141"/>
    </source>
</evidence>
<feature type="transmembrane region" description="Helical" evidence="5">
    <location>
        <begin position="231"/>
        <end position="249"/>
    </location>
</feature>
<dbReference type="InterPro" id="IPR002781">
    <property type="entry name" value="TM_pro_TauE-like"/>
</dbReference>
<dbReference type="Pfam" id="PF01925">
    <property type="entry name" value="TauE"/>
    <property type="match status" value="2"/>
</dbReference>
<dbReference type="PANTHER" id="PTHR43701">
    <property type="entry name" value="MEMBRANE TRANSPORTER PROTEIN MJ0441-RELATED"/>
    <property type="match status" value="1"/>
</dbReference>
<keyword evidence="5" id="KW-1003">Cell membrane</keyword>
<feature type="transmembrane region" description="Helical" evidence="5">
    <location>
        <begin position="205"/>
        <end position="224"/>
    </location>
</feature>
<name>A0A832I385_UNCEI</name>
<feature type="transmembrane region" description="Helical" evidence="5">
    <location>
        <begin position="71"/>
        <end position="90"/>
    </location>
</feature>
<feature type="transmembrane region" description="Helical" evidence="5">
    <location>
        <begin position="48"/>
        <end position="65"/>
    </location>
</feature>
<keyword evidence="2 5" id="KW-0812">Transmembrane</keyword>
<comment type="caution">
    <text evidence="6">The sequence shown here is derived from an EMBL/GenBank/DDBJ whole genome shotgun (WGS) entry which is preliminary data.</text>
</comment>
<comment type="subcellular location">
    <subcellularLocation>
        <location evidence="5">Cell membrane</location>
        <topology evidence="5">Multi-pass membrane protein</topology>
    </subcellularLocation>
    <subcellularLocation>
        <location evidence="1">Membrane</location>
        <topology evidence="1">Multi-pass membrane protein</topology>
    </subcellularLocation>
</comment>
<organism evidence="6">
    <name type="scientific">Eiseniibacteriota bacterium</name>
    <dbReference type="NCBI Taxonomy" id="2212470"/>
    <lineage>
        <taxon>Bacteria</taxon>
        <taxon>Candidatus Eiseniibacteriota</taxon>
    </lineage>
</organism>
<dbReference type="EMBL" id="DSQF01000026">
    <property type="protein sequence ID" value="HGZ44339.1"/>
    <property type="molecule type" value="Genomic_DNA"/>
</dbReference>
<gene>
    <name evidence="6" type="ORF">ENR23_13150</name>
</gene>
<dbReference type="AlphaFoldDB" id="A0A832I385"/>
<protein>
    <recommendedName>
        <fullName evidence="5">Probable membrane transporter protein</fullName>
    </recommendedName>
</protein>
<keyword evidence="3 5" id="KW-1133">Transmembrane helix</keyword>
<evidence type="ECO:0000313" key="6">
    <source>
        <dbReference type="EMBL" id="HGZ44339.1"/>
    </source>
</evidence>
<feature type="transmembrane region" description="Helical" evidence="5">
    <location>
        <begin position="175"/>
        <end position="193"/>
    </location>
</feature>
<feature type="transmembrane region" description="Helical" evidence="5">
    <location>
        <begin position="141"/>
        <end position="168"/>
    </location>
</feature>
<feature type="transmembrane region" description="Helical" evidence="5">
    <location>
        <begin position="102"/>
        <end position="121"/>
    </location>
</feature>
<proteinExistence type="inferred from homology"/>
<dbReference type="InterPro" id="IPR051598">
    <property type="entry name" value="TSUP/Inactive_protease-like"/>
</dbReference>
<evidence type="ECO:0000256" key="4">
    <source>
        <dbReference type="ARBA" id="ARBA00023136"/>
    </source>
</evidence>
<dbReference type="PANTHER" id="PTHR43701:SF2">
    <property type="entry name" value="MEMBRANE TRANSPORTER PROTEIN YJNA-RELATED"/>
    <property type="match status" value="1"/>
</dbReference>
<dbReference type="GO" id="GO:0005886">
    <property type="term" value="C:plasma membrane"/>
    <property type="evidence" value="ECO:0007669"/>
    <property type="project" value="UniProtKB-SubCell"/>
</dbReference>
<evidence type="ECO:0000256" key="5">
    <source>
        <dbReference type="RuleBase" id="RU363041"/>
    </source>
</evidence>
<feature type="transmembrane region" description="Helical" evidence="5">
    <location>
        <begin position="12"/>
        <end position="36"/>
    </location>
</feature>
<evidence type="ECO:0000256" key="2">
    <source>
        <dbReference type="ARBA" id="ARBA00022692"/>
    </source>
</evidence>
<comment type="similarity">
    <text evidence="5">Belongs to the 4-toluene sulfonate uptake permease (TSUP) (TC 2.A.102) family.</text>
</comment>
<keyword evidence="4 5" id="KW-0472">Membrane</keyword>